<dbReference type="STRING" id="879212.DespoDRAFT_02971"/>
<dbReference type="GO" id="GO:0005524">
    <property type="term" value="F:ATP binding"/>
    <property type="evidence" value="ECO:0007669"/>
    <property type="project" value="UniProtKB-KW"/>
</dbReference>
<feature type="domain" description="Sigma-54 factor interaction" evidence="7">
    <location>
        <begin position="143"/>
        <end position="372"/>
    </location>
</feature>
<feature type="domain" description="PAS" evidence="8">
    <location>
        <begin position="10"/>
        <end position="55"/>
    </location>
</feature>
<dbReference type="Proteomes" id="UP000005778">
    <property type="component" value="Chromosome"/>
</dbReference>
<evidence type="ECO:0000259" key="7">
    <source>
        <dbReference type="PROSITE" id="PS50045"/>
    </source>
</evidence>
<dbReference type="GO" id="GO:0043565">
    <property type="term" value="F:sequence-specific DNA binding"/>
    <property type="evidence" value="ECO:0007669"/>
    <property type="project" value="InterPro"/>
</dbReference>
<evidence type="ECO:0000256" key="2">
    <source>
        <dbReference type="ARBA" id="ARBA00022840"/>
    </source>
</evidence>
<dbReference type="Pfam" id="PF00158">
    <property type="entry name" value="Sigma54_activat"/>
    <property type="match status" value="1"/>
</dbReference>
<dbReference type="Gene3D" id="1.10.8.60">
    <property type="match status" value="1"/>
</dbReference>
<dbReference type="PANTHER" id="PTHR32071">
    <property type="entry name" value="TRANSCRIPTIONAL REGULATORY PROTEIN"/>
    <property type="match status" value="1"/>
</dbReference>
<dbReference type="InterPro" id="IPR025944">
    <property type="entry name" value="Sigma_54_int_dom_CS"/>
</dbReference>
<dbReference type="SMART" id="SM00086">
    <property type="entry name" value="PAC"/>
    <property type="match status" value="1"/>
</dbReference>
<dbReference type="PANTHER" id="PTHR32071:SF117">
    <property type="entry name" value="PTS-DEPENDENT DIHYDROXYACETONE KINASE OPERON REGULATORY PROTEIN-RELATED"/>
    <property type="match status" value="1"/>
</dbReference>
<name>I5B5M4_9BACT</name>
<dbReference type="InterPro" id="IPR001610">
    <property type="entry name" value="PAC"/>
</dbReference>
<dbReference type="Pfam" id="PF25601">
    <property type="entry name" value="AAA_lid_14"/>
    <property type="match status" value="1"/>
</dbReference>
<dbReference type="Gene3D" id="3.40.50.300">
    <property type="entry name" value="P-loop containing nucleotide triphosphate hydrolases"/>
    <property type="match status" value="1"/>
</dbReference>
<proteinExistence type="predicted"/>
<dbReference type="InterPro" id="IPR009057">
    <property type="entry name" value="Homeodomain-like_sf"/>
</dbReference>
<evidence type="ECO:0000256" key="1">
    <source>
        <dbReference type="ARBA" id="ARBA00022741"/>
    </source>
</evidence>
<dbReference type="InterPro" id="IPR000014">
    <property type="entry name" value="PAS"/>
</dbReference>
<dbReference type="InterPro" id="IPR000700">
    <property type="entry name" value="PAS-assoc_C"/>
</dbReference>
<dbReference type="PROSITE" id="PS00688">
    <property type="entry name" value="SIGMA54_INTERACT_3"/>
    <property type="match status" value="1"/>
</dbReference>
<keyword evidence="1" id="KW-0547">Nucleotide-binding</keyword>
<dbReference type="InterPro" id="IPR002078">
    <property type="entry name" value="Sigma_54_int"/>
</dbReference>
<dbReference type="Gene3D" id="1.10.10.60">
    <property type="entry name" value="Homeodomain-like"/>
    <property type="match status" value="1"/>
</dbReference>
<dbReference type="PROSITE" id="PS50112">
    <property type="entry name" value="PAS"/>
    <property type="match status" value="1"/>
</dbReference>
<evidence type="ECO:0000256" key="4">
    <source>
        <dbReference type="ARBA" id="ARBA00023125"/>
    </source>
</evidence>
<feature type="domain" description="PAC" evidence="9">
    <location>
        <begin position="84"/>
        <end position="136"/>
    </location>
</feature>
<dbReference type="InterPro" id="IPR025943">
    <property type="entry name" value="Sigma_54_int_dom_ATP-bd_2"/>
</dbReference>
<dbReference type="InterPro" id="IPR027417">
    <property type="entry name" value="P-loop_NTPase"/>
</dbReference>
<evidence type="ECO:0000256" key="6">
    <source>
        <dbReference type="ARBA" id="ARBA00023163"/>
    </source>
</evidence>
<keyword evidence="2" id="KW-0067">ATP-binding</keyword>
<dbReference type="OrthoDB" id="5413348at2"/>
<dbReference type="RefSeq" id="WP_004074427.1">
    <property type="nucleotide sequence ID" value="NZ_CM001488.1"/>
</dbReference>
<dbReference type="Pfam" id="PF13426">
    <property type="entry name" value="PAS_9"/>
    <property type="match status" value="1"/>
</dbReference>
<evidence type="ECO:0000313" key="11">
    <source>
        <dbReference type="Proteomes" id="UP000005778"/>
    </source>
</evidence>
<dbReference type="PROSITE" id="PS50045">
    <property type="entry name" value="SIGMA54_INTERACT_4"/>
    <property type="match status" value="1"/>
</dbReference>
<dbReference type="PROSITE" id="PS50113">
    <property type="entry name" value="PAC"/>
    <property type="match status" value="1"/>
</dbReference>
<evidence type="ECO:0000259" key="8">
    <source>
        <dbReference type="PROSITE" id="PS50112"/>
    </source>
</evidence>
<dbReference type="InterPro" id="IPR002197">
    <property type="entry name" value="HTH_Fis"/>
</dbReference>
<dbReference type="CDD" id="cd00130">
    <property type="entry name" value="PAS"/>
    <property type="match status" value="1"/>
</dbReference>
<keyword evidence="5" id="KW-0010">Activator</keyword>
<evidence type="ECO:0000256" key="5">
    <source>
        <dbReference type="ARBA" id="ARBA00023159"/>
    </source>
</evidence>
<keyword evidence="3" id="KW-0805">Transcription regulation</keyword>
<keyword evidence="6" id="KW-0804">Transcription</keyword>
<keyword evidence="4" id="KW-0238">DNA-binding</keyword>
<reference evidence="10 11" key="2">
    <citation type="submission" date="2012-02" db="EMBL/GenBank/DDBJ databases">
        <title>Improved High-Quality Draft sequence of Desulfobacter postgatei 2ac9.</title>
        <authorList>
            <consortium name="US DOE Joint Genome Institute"/>
            <person name="Lucas S."/>
            <person name="Han J."/>
            <person name="Lapidus A."/>
            <person name="Cheng J.-F."/>
            <person name="Goodwin L."/>
            <person name="Pitluck S."/>
            <person name="Peters L."/>
            <person name="Ovchinnikova G."/>
            <person name="Held B."/>
            <person name="Detter J.C."/>
            <person name="Han C."/>
            <person name="Tapia R."/>
            <person name="Land M."/>
            <person name="Hauser L."/>
            <person name="Kyrpides N."/>
            <person name="Ivanova N."/>
            <person name="Pagani I."/>
            <person name="Orellana R."/>
            <person name="Lovley D."/>
            <person name="Woyke T."/>
        </authorList>
    </citation>
    <scope>NUCLEOTIDE SEQUENCE [LARGE SCALE GENOMIC DNA]</scope>
    <source>
        <strain evidence="10 11">2ac9</strain>
    </source>
</reference>
<dbReference type="SMART" id="SM00091">
    <property type="entry name" value="PAS"/>
    <property type="match status" value="1"/>
</dbReference>
<dbReference type="eggNOG" id="COG3829">
    <property type="taxonomic scope" value="Bacteria"/>
</dbReference>
<dbReference type="GO" id="GO:0006355">
    <property type="term" value="P:regulation of DNA-templated transcription"/>
    <property type="evidence" value="ECO:0007669"/>
    <property type="project" value="InterPro"/>
</dbReference>
<dbReference type="CDD" id="cd00009">
    <property type="entry name" value="AAA"/>
    <property type="match status" value="1"/>
</dbReference>
<dbReference type="HOGENOM" id="CLU_000445_8_1_7"/>
<dbReference type="AlphaFoldDB" id="I5B5M4"/>
<dbReference type="PROSITE" id="PS00676">
    <property type="entry name" value="SIGMA54_INTERACT_2"/>
    <property type="match status" value="1"/>
</dbReference>
<organism evidence="10 11">
    <name type="scientific">Desulfobacter postgatei 2ac9</name>
    <dbReference type="NCBI Taxonomy" id="879212"/>
    <lineage>
        <taxon>Bacteria</taxon>
        <taxon>Pseudomonadati</taxon>
        <taxon>Thermodesulfobacteriota</taxon>
        <taxon>Desulfobacteria</taxon>
        <taxon>Desulfobacterales</taxon>
        <taxon>Desulfobacteraceae</taxon>
        <taxon>Desulfobacter</taxon>
    </lineage>
</organism>
<evidence type="ECO:0000313" key="10">
    <source>
        <dbReference type="EMBL" id="EIM64787.1"/>
    </source>
</evidence>
<dbReference type="EMBL" id="CM001488">
    <property type="protein sequence ID" value="EIM64787.1"/>
    <property type="molecule type" value="Genomic_DNA"/>
</dbReference>
<dbReference type="InterPro" id="IPR003593">
    <property type="entry name" value="AAA+_ATPase"/>
</dbReference>
<dbReference type="SUPFAM" id="SSF52540">
    <property type="entry name" value="P-loop containing nucleoside triphosphate hydrolases"/>
    <property type="match status" value="1"/>
</dbReference>
<dbReference type="FunFam" id="3.40.50.300:FF:000006">
    <property type="entry name" value="DNA-binding transcriptional regulator NtrC"/>
    <property type="match status" value="1"/>
</dbReference>
<dbReference type="PRINTS" id="PR01590">
    <property type="entry name" value="HTHFIS"/>
</dbReference>
<dbReference type="FunFam" id="1.10.8.60:FF:000014">
    <property type="entry name" value="DNA-binding transcriptional regulator NtrC"/>
    <property type="match status" value="1"/>
</dbReference>
<evidence type="ECO:0000256" key="3">
    <source>
        <dbReference type="ARBA" id="ARBA00023015"/>
    </source>
</evidence>
<sequence>MEKFTHSLLDLHNLNLVVDNLKLGVMAHTTERIITVFNKEAEKITGYSKKEVLGKDCHDVFQAPFCGSKCSFCNDSPKLSAGTKEYPVTIVTKTGETRHLEMTVYCIPDHEGEIQGVVASFRDMTDSIRLSLKAEDLSNFAGIIGKDKGMQDIFRQIRDVALYNYPVHVSGETGTGKERVAYAIHDISSYGNGSFVPVNCGAIPEGIVESELFGHVKGAFSGAVKERQGRFELAHKGSLFLDEVAELPLKTQVKLLRFLQEGSFEKVGGEKNISVDVRIISATNKDLAEEVRAGRFREDLYYRLNVIPIHLPPLRERKNDIPLLAEHFLREAEKETKKSVPKLAPDTIREMMDYHWPGNVRELKNVIQFSVVRARGNVILPTDLPFVASNRQPMRPLLSNEPSESGAQFTRGKLNQENVQAALVKTGGNKSKAARVLGVGRATLYRFLGEHPEIKSFSDTF</sequence>
<dbReference type="InterPro" id="IPR035965">
    <property type="entry name" value="PAS-like_dom_sf"/>
</dbReference>
<dbReference type="SUPFAM" id="SSF46689">
    <property type="entry name" value="Homeodomain-like"/>
    <property type="match status" value="1"/>
</dbReference>
<dbReference type="Gene3D" id="3.30.450.20">
    <property type="entry name" value="PAS domain"/>
    <property type="match status" value="1"/>
</dbReference>
<evidence type="ECO:0000259" key="9">
    <source>
        <dbReference type="PROSITE" id="PS50113"/>
    </source>
</evidence>
<keyword evidence="11" id="KW-1185">Reference proteome</keyword>
<gene>
    <name evidence="10" type="ORF">DespoDRAFT_02971</name>
</gene>
<reference evidence="10 11" key="1">
    <citation type="submission" date="2011-09" db="EMBL/GenBank/DDBJ databases">
        <authorList>
            <consortium name="US DOE Joint Genome Institute (JGI-PGF)"/>
            <person name="Lucas S."/>
            <person name="Han J."/>
            <person name="Lapidus A."/>
            <person name="Cheng J.-F."/>
            <person name="Goodwin L."/>
            <person name="Pitluck S."/>
            <person name="Peters L."/>
            <person name="Land M.L."/>
            <person name="Hauser L."/>
            <person name="Orellana R."/>
            <person name="Lovley D."/>
            <person name="Woyke T.J."/>
        </authorList>
    </citation>
    <scope>NUCLEOTIDE SEQUENCE [LARGE SCALE GENOMIC DNA]</scope>
    <source>
        <strain evidence="10 11">2ac9</strain>
    </source>
</reference>
<dbReference type="SMART" id="SM00382">
    <property type="entry name" value="AAA"/>
    <property type="match status" value="1"/>
</dbReference>
<dbReference type="NCBIfam" id="TIGR00229">
    <property type="entry name" value="sensory_box"/>
    <property type="match status" value="1"/>
</dbReference>
<protein>
    <submittedName>
        <fullName evidence="10">PAS domain S-box</fullName>
    </submittedName>
</protein>
<dbReference type="Pfam" id="PF02954">
    <property type="entry name" value="HTH_8"/>
    <property type="match status" value="1"/>
</dbReference>
<dbReference type="InterPro" id="IPR058031">
    <property type="entry name" value="AAA_lid_NorR"/>
</dbReference>
<accession>I5B5M4</accession>
<dbReference type="SUPFAM" id="SSF55785">
    <property type="entry name" value="PYP-like sensor domain (PAS domain)"/>
    <property type="match status" value="1"/>
</dbReference>